<sequence>MSVSRQVSEEWIPFFYRPTTIVASRLNQPSDFGNLYLKTLDHYKLRHIRKIAYVASPSYRGSPEFAEMKAFVTVVGKFMTELHSLAEVKLHARYTYLSWLTWSIILGPDHAAMMIWEVTGWNRFARSLQGRTRFGVLRGWNAEKEASVLSFIDFLTFPSLEMVLKLTKPENLDGLMAEGPAIEVYKLSFPGTGEAI</sequence>
<keyword evidence="2" id="KW-1185">Reference proteome</keyword>
<dbReference type="Proteomes" id="UP000054266">
    <property type="component" value="Unassembled WGS sequence"/>
</dbReference>
<gene>
    <name evidence="1" type="ORF">PV04_01341</name>
</gene>
<protein>
    <submittedName>
        <fullName evidence="1">Uncharacterized protein</fullName>
    </submittedName>
</protein>
<organism evidence="1 2">
    <name type="scientific">Phialophora macrospora</name>
    <dbReference type="NCBI Taxonomy" id="1851006"/>
    <lineage>
        <taxon>Eukaryota</taxon>
        <taxon>Fungi</taxon>
        <taxon>Dikarya</taxon>
        <taxon>Ascomycota</taxon>
        <taxon>Pezizomycotina</taxon>
        <taxon>Eurotiomycetes</taxon>
        <taxon>Chaetothyriomycetidae</taxon>
        <taxon>Chaetothyriales</taxon>
        <taxon>Herpotrichiellaceae</taxon>
        <taxon>Phialophora</taxon>
    </lineage>
</organism>
<proteinExistence type="predicted"/>
<reference evidence="1 2" key="1">
    <citation type="submission" date="2015-01" db="EMBL/GenBank/DDBJ databases">
        <title>The Genome Sequence of Capronia semiimmersa CBS27337.</title>
        <authorList>
            <consortium name="The Broad Institute Genomics Platform"/>
            <person name="Cuomo C."/>
            <person name="de Hoog S."/>
            <person name="Gorbushina A."/>
            <person name="Stielow B."/>
            <person name="Teixiera M."/>
            <person name="Abouelleil A."/>
            <person name="Chapman S.B."/>
            <person name="Priest M."/>
            <person name="Young S.K."/>
            <person name="Wortman J."/>
            <person name="Nusbaum C."/>
            <person name="Birren B."/>
        </authorList>
    </citation>
    <scope>NUCLEOTIDE SEQUENCE [LARGE SCALE GENOMIC DNA]</scope>
    <source>
        <strain evidence="1 2">CBS 27337</strain>
    </source>
</reference>
<evidence type="ECO:0000313" key="1">
    <source>
        <dbReference type="EMBL" id="KIW73207.1"/>
    </source>
</evidence>
<name>A0A0D2EFT2_9EURO</name>
<dbReference type="HOGENOM" id="CLU_1390047_0_0_1"/>
<accession>A0A0D2EFT2</accession>
<dbReference type="EMBL" id="KN846956">
    <property type="protein sequence ID" value="KIW73207.1"/>
    <property type="molecule type" value="Genomic_DNA"/>
</dbReference>
<dbReference type="AlphaFoldDB" id="A0A0D2EFT2"/>
<evidence type="ECO:0000313" key="2">
    <source>
        <dbReference type="Proteomes" id="UP000054266"/>
    </source>
</evidence>